<gene>
    <name evidence="4" type="ORF">GH714_019923</name>
</gene>
<protein>
    <recommendedName>
        <fullName evidence="6">Beta-Casp domain-containing protein</fullName>
    </recommendedName>
</protein>
<feature type="domain" description="Zn-dependent metallo-hydrolase RNA specificity" evidence="2">
    <location>
        <begin position="92"/>
        <end position="131"/>
    </location>
</feature>
<keyword evidence="1" id="KW-0378">Hydrolase</keyword>
<comment type="caution">
    <text evidence="4">The sequence shown here is derived from an EMBL/GenBank/DDBJ whole genome shotgun (WGS) entry which is preliminary data.</text>
</comment>
<dbReference type="EMBL" id="JAAGAX010000003">
    <property type="protein sequence ID" value="KAF2319876.1"/>
    <property type="molecule type" value="Genomic_DNA"/>
</dbReference>
<dbReference type="Proteomes" id="UP000467840">
    <property type="component" value="Chromosome 10"/>
</dbReference>
<dbReference type="PANTHER" id="PTHR11203">
    <property type="entry name" value="CLEAVAGE AND POLYADENYLATION SPECIFICITY FACTOR FAMILY MEMBER"/>
    <property type="match status" value="1"/>
</dbReference>
<dbReference type="GO" id="GO:0004521">
    <property type="term" value="F:RNA endonuclease activity"/>
    <property type="evidence" value="ECO:0007669"/>
    <property type="project" value="TreeGrafter"/>
</dbReference>
<dbReference type="GO" id="GO:0004534">
    <property type="term" value="F:5'-3' RNA exonuclease activity"/>
    <property type="evidence" value="ECO:0007669"/>
    <property type="project" value="TreeGrafter"/>
</dbReference>
<reference evidence="4 5" key="1">
    <citation type="journal article" date="2020" name="Mol. Plant">
        <title>The Chromosome-Based Rubber Tree Genome Provides New Insights into Spurge Genome Evolution and Rubber Biosynthesis.</title>
        <authorList>
            <person name="Liu J."/>
            <person name="Shi C."/>
            <person name="Shi C.C."/>
            <person name="Li W."/>
            <person name="Zhang Q.J."/>
            <person name="Zhang Y."/>
            <person name="Li K."/>
            <person name="Lu H.F."/>
            <person name="Shi C."/>
            <person name="Zhu S.T."/>
            <person name="Xiao Z.Y."/>
            <person name="Nan H."/>
            <person name="Yue Y."/>
            <person name="Zhu X.G."/>
            <person name="Wu Y."/>
            <person name="Hong X.N."/>
            <person name="Fan G.Y."/>
            <person name="Tong Y."/>
            <person name="Zhang D."/>
            <person name="Mao C.L."/>
            <person name="Liu Y.L."/>
            <person name="Hao S.J."/>
            <person name="Liu W.Q."/>
            <person name="Lv M.Q."/>
            <person name="Zhang H.B."/>
            <person name="Liu Y."/>
            <person name="Hu-Tang G.R."/>
            <person name="Wang J.P."/>
            <person name="Wang J.H."/>
            <person name="Sun Y.H."/>
            <person name="Ni S.B."/>
            <person name="Chen W.B."/>
            <person name="Zhang X.C."/>
            <person name="Jiao Y.N."/>
            <person name="Eichler E.E."/>
            <person name="Li G.H."/>
            <person name="Liu X."/>
            <person name="Gao L.Z."/>
        </authorList>
    </citation>
    <scope>NUCLEOTIDE SEQUENCE [LARGE SCALE GENOMIC DNA]</scope>
    <source>
        <strain evidence="5">cv. GT1</strain>
        <tissue evidence="4">Leaf</tissue>
    </source>
</reference>
<evidence type="ECO:0008006" key="6">
    <source>
        <dbReference type="Google" id="ProtNLM"/>
    </source>
</evidence>
<dbReference type="InterPro" id="IPR036866">
    <property type="entry name" value="RibonucZ/Hydroxyglut_hydro"/>
</dbReference>
<evidence type="ECO:0000313" key="5">
    <source>
        <dbReference type="Proteomes" id="UP000467840"/>
    </source>
</evidence>
<dbReference type="PANTHER" id="PTHR11203:SF11">
    <property type="entry name" value="CLEAVAGE AND POLYADENYLATION SPECIFICITY FACTOR SUBUNIT 3"/>
    <property type="match status" value="1"/>
</dbReference>
<keyword evidence="5" id="KW-1185">Reference proteome</keyword>
<dbReference type="GO" id="GO:0003723">
    <property type="term" value="F:RNA binding"/>
    <property type="evidence" value="ECO:0007669"/>
    <property type="project" value="TreeGrafter"/>
</dbReference>
<dbReference type="AlphaFoldDB" id="A0A6A6N5Q1"/>
<feature type="domain" description="Beta-Casp" evidence="3">
    <location>
        <begin position="22"/>
        <end position="77"/>
    </location>
</feature>
<evidence type="ECO:0000313" key="4">
    <source>
        <dbReference type="EMBL" id="KAF2319876.1"/>
    </source>
</evidence>
<accession>A0A6A6N5Q1</accession>
<dbReference type="InterPro" id="IPR050698">
    <property type="entry name" value="MBL"/>
</dbReference>
<organism evidence="4 5">
    <name type="scientific">Hevea brasiliensis</name>
    <name type="common">Para rubber tree</name>
    <name type="synonym">Siphonia brasiliensis</name>
    <dbReference type="NCBI Taxonomy" id="3981"/>
    <lineage>
        <taxon>Eukaryota</taxon>
        <taxon>Viridiplantae</taxon>
        <taxon>Streptophyta</taxon>
        <taxon>Embryophyta</taxon>
        <taxon>Tracheophyta</taxon>
        <taxon>Spermatophyta</taxon>
        <taxon>Magnoliopsida</taxon>
        <taxon>eudicotyledons</taxon>
        <taxon>Gunneridae</taxon>
        <taxon>Pentapetalae</taxon>
        <taxon>rosids</taxon>
        <taxon>fabids</taxon>
        <taxon>Malpighiales</taxon>
        <taxon>Euphorbiaceae</taxon>
        <taxon>Crotonoideae</taxon>
        <taxon>Micrandreae</taxon>
        <taxon>Hevea</taxon>
    </lineage>
</organism>
<dbReference type="Pfam" id="PF10996">
    <property type="entry name" value="Beta-Casp"/>
    <property type="match status" value="1"/>
</dbReference>
<dbReference type="SUPFAM" id="SSF56281">
    <property type="entry name" value="Metallo-hydrolase/oxidoreductase"/>
    <property type="match status" value="1"/>
</dbReference>
<dbReference type="Gene3D" id="3.40.50.10890">
    <property type="match status" value="1"/>
</dbReference>
<dbReference type="GO" id="GO:0005847">
    <property type="term" value="C:mRNA cleavage and polyadenylation specificity factor complex"/>
    <property type="evidence" value="ECO:0007669"/>
    <property type="project" value="TreeGrafter"/>
</dbReference>
<sequence length="220" mass="23765">MRGSATNLRTQIPSNSRHITLNSIEDFTDVGPSVVMASPGGLQSGLSRQLFDMWCSDKKNACVIPGYVVEGTLAKTIINEPKEVTLMNGLTAPLNMQVHYISFSAHADYAQTSTFLKELMPPNIILVHGEALVLNISREVPKVVVESEAVKSEEENGKKAEKVIYALLVSFFGDVKLGENGKLVITVDGNGTARQTEGDVESENEGLKKGSLCLGESKVQ</sequence>
<proteinExistence type="predicted"/>
<name>A0A6A6N5Q1_HEVBR</name>
<dbReference type="GO" id="GO:0006398">
    <property type="term" value="P:mRNA 3'-end processing by stem-loop binding and cleavage"/>
    <property type="evidence" value="ECO:0007669"/>
    <property type="project" value="TreeGrafter"/>
</dbReference>
<evidence type="ECO:0000259" key="3">
    <source>
        <dbReference type="Pfam" id="PF10996"/>
    </source>
</evidence>
<dbReference type="InterPro" id="IPR011108">
    <property type="entry name" value="RMMBL"/>
</dbReference>
<evidence type="ECO:0000259" key="2">
    <source>
        <dbReference type="Pfam" id="PF07521"/>
    </source>
</evidence>
<evidence type="ECO:0000256" key="1">
    <source>
        <dbReference type="ARBA" id="ARBA00022801"/>
    </source>
</evidence>
<dbReference type="InterPro" id="IPR022712">
    <property type="entry name" value="Beta_Casp"/>
</dbReference>
<dbReference type="Pfam" id="PF07521">
    <property type="entry name" value="RMMBL"/>
    <property type="match status" value="1"/>
</dbReference>